<organism evidence="2">
    <name type="scientific">bioreactor metagenome</name>
    <dbReference type="NCBI Taxonomy" id="1076179"/>
    <lineage>
        <taxon>unclassified sequences</taxon>
        <taxon>metagenomes</taxon>
        <taxon>ecological metagenomes</taxon>
    </lineage>
</organism>
<dbReference type="Gene3D" id="3.40.1350.10">
    <property type="match status" value="1"/>
</dbReference>
<proteinExistence type="predicted"/>
<dbReference type="Pfam" id="PF18899">
    <property type="entry name" value="DUF5655"/>
    <property type="match status" value="1"/>
</dbReference>
<accession>A0A644U0S3</accession>
<comment type="caution">
    <text evidence="2">The sequence shown here is derived from an EMBL/GenBank/DDBJ whole genome shotgun (WGS) entry which is preliminary data.</text>
</comment>
<dbReference type="InterPro" id="IPR043714">
    <property type="entry name" value="DUF5655"/>
</dbReference>
<gene>
    <name evidence="2" type="ORF">SDC9_18605</name>
</gene>
<evidence type="ECO:0000313" key="2">
    <source>
        <dbReference type="EMBL" id="MPL72814.1"/>
    </source>
</evidence>
<protein>
    <recommendedName>
        <fullName evidence="1">DUF5655 domain-containing protein</fullName>
    </recommendedName>
</protein>
<dbReference type="AlphaFoldDB" id="A0A644U0S3"/>
<evidence type="ECO:0000259" key="1">
    <source>
        <dbReference type="Pfam" id="PF18899"/>
    </source>
</evidence>
<dbReference type="EMBL" id="VSSQ01000068">
    <property type="protein sequence ID" value="MPL72814.1"/>
    <property type="molecule type" value="Genomic_DNA"/>
</dbReference>
<sequence length="309" mass="36132">MSKITLYKLEANNKAEIIIEKPFKLEREMQKVFEDNLGVIMGLEMVKSEFTIKDKRIDTLAFDRQSNSFVIIEYKRDKNNSVFDQGITYLNLMLNYKADFVLEYNENMKNNLSRNKIDWSQSRVVFVSSDFTENQIQATNFKDFAIELWEVKRYSNNTISINNIGKSKSAPSIKPILEKNNTYQEISKEIKVYSEEDHLQGKSDEIIELYEKFKNAILNLREGIEIVYRKLYIGFKFNNGNISDIEIQAKQLKLYVNVNKGQLDDPKGLMRDISSVGHWGNGDYQVIVKNDDDLEYIMSLIKQAIKYQN</sequence>
<dbReference type="InterPro" id="IPR011856">
    <property type="entry name" value="tRNA_endonuc-like_dom_sf"/>
</dbReference>
<name>A0A644U0S3_9ZZZZ</name>
<reference evidence="2" key="1">
    <citation type="submission" date="2019-08" db="EMBL/GenBank/DDBJ databases">
        <authorList>
            <person name="Kucharzyk K."/>
            <person name="Murdoch R.W."/>
            <person name="Higgins S."/>
            <person name="Loffler F."/>
        </authorList>
    </citation>
    <scope>NUCLEOTIDE SEQUENCE</scope>
</reference>
<feature type="domain" description="DUF5655" evidence="1">
    <location>
        <begin position="195"/>
        <end position="304"/>
    </location>
</feature>
<dbReference type="GO" id="GO:0003676">
    <property type="term" value="F:nucleic acid binding"/>
    <property type="evidence" value="ECO:0007669"/>
    <property type="project" value="InterPro"/>
</dbReference>